<evidence type="ECO:0000313" key="2">
    <source>
        <dbReference type="Proteomes" id="UP000824024"/>
    </source>
</evidence>
<dbReference type="Proteomes" id="UP000824024">
    <property type="component" value="Unassembled WGS sequence"/>
</dbReference>
<reference evidence="1" key="1">
    <citation type="journal article" date="2021" name="PeerJ">
        <title>Extensive microbial diversity within the chicken gut microbiome revealed by metagenomics and culture.</title>
        <authorList>
            <person name="Gilroy R."/>
            <person name="Ravi A."/>
            <person name="Getino M."/>
            <person name="Pursley I."/>
            <person name="Horton D.L."/>
            <person name="Alikhan N.F."/>
            <person name="Baker D."/>
            <person name="Gharbi K."/>
            <person name="Hall N."/>
            <person name="Watson M."/>
            <person name="Adriaenssens E.M."/>
            <person name="Foster-Nyarko E."/>
            <person name="Jarju S."/>
            <person name="Secka A."/>
            <person name="Antonio M."/>
            <person name="Oren A."/>
            <person name="Chaudhuri R.R."/>
            <person name="La Ragione R."/>
            <person name="Hildebrand F."/>
            <person name="Pallen M.J."/>
        </authorList>
    </citation>
    <scope>NUCLEOTIDE SEQUENCE</scope>
    <source>
        <strain evidence="1">CHK192-9172</strain>
    </source>
</reference>
<protein>
    <submittedName>
        <fullName evidence="1">Uncharacterized protein</fullName>
    </submittedName>
</protein>
<dbReference type="SUPFAM" id="SSF82171">
    <property type="entry name" value="DPP6 N-terminal domain-like"/>
    <property type="match status" value="1"/>
</dbReference>
<proteinExistence type="predicted"/>
<sequence length="721" mass="81073">MNKKLKKALILAGVFVVALIVFSRLTNHEVKDMTADMPEASLPVIVGEVNGMTVNEMHGHIQQMDASVMRDNILPVRAGQPLSLQINAYGGKIDGISYEIRSLDMERLVEEGKDVVLSEEGDIWKAELETGELLEKDTEYMLILNLEQDGQNIYYYTRIMLEDGNGVEQSLEFAMNFHETALDEGQLSELSRYLEPSSSADNTTLQKVTIENSLSQIGWGSLDVQQETQPVASVKELNDSYTVIVISGIVSSENEDGGKDYYDVEEYYRIRPGEERMFLLNFERDVNEIITEDSVRISGESINLGIRSAHVDYWSGETGNVVCFVQEGDLWSYNRDSSQLTKVYSLRGDEVTDARGAYNEHNIRIINADEMGSVDFIVYGYMNRGYHEGSTGISVCHYDSVTNTVEEWLFIPSDVPYQVMKEKIDQLMYISNDNIFYFTVGNAVHGINLDTKEDTVIINELKDGAYHVSDNGRYVAWVRGDQINTSEELNITDLDTGKTFQIQAEEGSYIRPLGFSENDCIYGLCRGNDKKDGQKFPMYAVRIASVADGQETVEKSYEKENIYVRSIRVSEGTIYLNLMRYEDGGYQNAGQDTITNRDMEESQRARISTVKSQDKQTQVVLEWPQSEDTGRISERTTKLIIPESSIEMKMDSDLFTSSYYVYAKGEIVLATDNVRQAVSAADSNMGVVVDGSMDYIWERAKADSRSAVSISDPEGGSSVSR</sequence>
<accession>A0A9D2IFP1</accession>
<dbReference type="AlphaFoldDB" id="A0A9D2IFP1"/>
<organism evidence="1 2">
    <name type="scientific">Candidatus Eubacterium avistercoris</name>
    <dbReference type="NCBI Taxonomy" id="2838567"/>
    <lineage>
        <taxon>Bacteria</taxon>
        <taxon>Bacillati</taxon>
        <taxon>Bacillota</taxon>
        <taxon>Clostridia</taxon>
        <taxon>Eubacteriales</taxon>
        <taxon>Eubacteriaceae</taxon>
        <taxon>Eubacterium</taxon>
    </lineage>
</organism>
<comment type="caution">
    <text evidence="1">The sequence shown here is derived from an EMBL/GenBank/DDBJ whole genome shotgun (WGS) entry which is preliminary data.</text>
</comment>
<dbReference type="EMBL" id="DXCH01000046">
    <property type="protein sequence ID" value="HIZ06643.1"/>
    <property type="molecule type" value="Genomic_DNA"/>
</dbReference>
<reference evidence="1" key="2">
    <citation type="submission" date="2021-04" db="EMBL/GenBank/DDBJ databases">
        <authorList>
            <person name="Gilroy R."/>
        </authorList>
    </citation>
    <scope>NUCLEOTIDE SEQUENCE</scope>
    <source>
        <strain evidence="1">CHK192-9172</strain>
    </source>
</reference>
<feature type="non-terminal residue" evidence="1">
    <location>
        <position position="721"/>
    </location>
</feature>
<gene>
    <name evidence="1" type="ORF">IAA08_01765</name>
</gene>
<evidence type="ECO:0000313" key="1">
    <source>
        <dbReference type="EMBL" id="HIZ06643.1"/>
    </source>
</evidence>
<name>A0A9D2IFP1_9FIRM</name>